<feature type="signal peptide" evidence="2">
    <location>
        <begin position="1"/>
        <end position="27"/>
    </location>
</feature>
<feature type="domain" description="SLH" evidence="3">
    <location>
        <begin position="460"/>
        <end position="523"/>
    </location>
</feature>
<proteinExistence type="predicted"/>
<reference evidence="4 5" key="1">
    <citation type="submission" date="2017-07" db="EMBL/GenBank/DDBJ databases">
        <title>Genome sequencing and assembly of Paenibacillus rigui.</title>
        <authorList>
            <person name="Mayilraj S."/>
        </authorList>
    </citation>
    <scope>NUCLEOTIDE SEQUENCE [LARGE SCALE GENOMIC DNA]</scope>
    <source>
        <strain evidence="4 5">JCM 16352</strain>
    </source>
</reference>
<dbReference type="GO" id="GO:0030246">
    <property type="term" value="F:carbohydrate binding"/>
    <property type="evidence" value="ECO:0007669"/>
    <property type="project" value="InterPro"/>
</dbReference>
<feature type="domain" description="SLH" evidence="3">
    <location>
        <begin position="526"/>
        <end position="581"/>
    </location>
</feature>
<dbReference type="Pfam" id="PF00395">
    <property type="entry name" value="SLH"/>
    <property type="match status" value="3"/>
</dbReference>
<feature type="chain" id="PRO_5012601693" description="SLH domain-containing protein" evidence="2">
    <location>
        <begin position="28"/>
        <end position="581"/>
    </location>
</feature>
<dbReference type="CDD" id="cd08547">
    <property type="entry name" value="Type_II_cohesin"/>
    <property type="match status" value="1"/>
</dbReference>
<name>A0A229UU70_9BACL</name>
<dbReference type="GO" id="GO:0000272">
    <property type="term" value="P:polysaccharide catabolic process"/>
    <property type="evidence" value="ECO:0007669"/>
    <property type="project" value="InterPro"/>
</dbReference>
<evidence type="ECO:0000259" key="3">
    <source>
        <dbReference type="PROSITE" id="PS51272"/>
    </source>
</evidence>
<dbReference type="Pfam" id="PF00963">
    <property type="entry name" value="Cohesin"/>
    <property type="match status" value="1"/>
</dbReference>
<keyword evidence="2" id="KW-0732">Signal</keyword>
<dbReference type="AlphaFoldDB" id="A0A229UU70"/>
<feature type="compositionally biased region" description="Polar residues" evidence="1">
    <location>
        <begin position="164"/>
        <end position="180"/>
    </location>
</feature>
<dbReference type="RefSeq" id="WP_094014473.1">
    <property type="nucleotide sequence ID" value="NZ_NMQW01000012.1"/>
</dbReference>
<protein>
    <recommendedName>
        <fullName evidence="3">SLH domain-containing protein</fullName>
    </recommendedName>
</protein>
<dbReference type="Proteomes" id="UP000215509">
    <property type="component" value="Unassembled WGS sequence"/>
</dbReference>
<organism evidence="4 5">
    <name type="scientific">Paenibacillus rigui</name>
    <dbReference type="NCBI Taxonomy" id="554312"/>
    <lineage>
        <taxon>Bacteria</taxon>
        <taxon>Bacillati</taxon>
        <taxon>Bacillota</taxon>
        <taxon>Bacilli</taxon>
        <taxon>Bacillales</taxon>
        <taxon>Paenibacillaceae</taxon>
        <taxon>Paenibacillus</taxon>
    </lineage>
</organism>
<dbReference type="PROSITE" id="PS51272">
    <property type="entry name" value="SLH"/>
    <property type="match status" value="3"/>
</dbReference>
<keyword evidence="5" id="KW-1185">Reference proteome</keyword>
<dbReference type="Gene3D" id="2.60.40.680">
    <property type="match status" value="1"/>
</dbReference>
<evidence type="ECO:0000313" key="5">
    <source>
        <dbReference type="Proteomes" id="UP000215509"/>
    </source>
</evidence>
<feature type="domain" description="SLH" evidence="3">
    <location>
        <begin position="401"/>
        <end position="459"/>
    </location>
</feature>
<dbReference type="InterPro" id="IPR002102">
    <property type="entry name" value="Cohesin_dom"/>
</dbReference>
<dbReference type="InterPro" id="IPR008965">
    <property type="entry name" value="CBM2/CBM3_carb-bd_dom_sf"/>
</dbReference>
<sequence>MASKFQVGICFVCLVVAWVVSPLYALAAGTESFTVSSERNLIPVGSTVDVKVQAAGVQDLYGFEITVDLDPQYFELVSSRSLLNDSGVEAKVLSNRGFILASSRVGEEKSGVSGNTELASFTLKALRSGVSAIKLESVTYITSSYDTQSFSNVNQSITFHLNKSDAHSNSPGTIPNTPLNSGEAPAGSKPVPASATISVKPEEVETSNGEAKIRLNMDTLTQALSGTSGNDQGIRTVRIEVAPVEGAKAYSFEMPVQLLHSVSADRQYEIVTDVGKVVLPSNMLNNAGLSPEQNFTIRIAKHNLPNNADSSVQALVGERPVIDFTLTVSGKEVKFNNPKASVKVSVPYPLMPDDQDPEHIVVLYIDDMGNMKAVPIGRYVSKNSSVEFSTTHFSGYAVAYVDKKFVDTASFGWAEKAISVLGSKGIINGTTDSNFAPSESVTRADYLTLLVRTLGLTSSMDTNFSDVDPADYYFEAVGIAKSLGIVQGTGDNRFHPKERITREDMMVMTERALKLTTNLRLPDATPVGSEYSQEIASYARSSIDRLVQIGLIEGDNGLMKPQASATRAETAVLMYRIYQLL</sequence>
<evidence type="ECO:0000313" key="4">
    <source>
        <dbReference type="EMBL" id="OXM86924.1"/>
    </source>
</evidence>
<dbReference type="EMBL" id="NMQW01000012">
    <property type="protein sequence ID" value="OXM86924.1"/>
    <property type="molecule type" value="Genomic_DNA"/>
</dbReference>
<evidence type="ECO:0000256" key="2">
    <source>
        <dbReference type="SAM" id="SignalP"/>
    </source>
</evidence>
<dbReference type="InterPro" id="IPR001119">
    <property type="entry name" value="SLH_dom"/>
</dbReference>
<evidence type="ECO:0000256" key="1">
    <source>
        <dbReference type="SAM" id="MobiDB-lite"/>
    </source>
</evidence>
<accession>A0A229UU70</accession>
<gene>
    <name evidence="4" type="ORF">CF651_08755</name>
</gene>
<dbReference type="OrthoDB" id="9809781at2"/>
<dbReference type="SUPFAM" id="SSF49384">
    <property type="entry name" value="Carbohydrate-binding domain"/>
    <property type="match status" value="1"/>
</dbReference>
<feature type="region of interest" description="Disordered" evidence="1">
    <location>
        <begin position="164"/>
        <end position="209"/>
    </location>
</feature>
<comment type="caution">
    <text evidence="4">The sequence shown here is derived from an EMBL/GenBank/DDBJ whole genome shotgun (WGS) entry which is preliminary data.</text>
</comment>